<feature type="transmembrane region" description="Helical" evidence="12">
    <location>
        <begin position="391"/>
        <end position="410"/>
    </location>
</feature>
<comment type="function">
    <text evidence="12">Catalyzes the initial step of the lipid cycle reactions in the biosynthesis of the cell wall peptidoglycan: transfers peptidoglycan precursor phospho-MurNAc-pentapeptide from UDP-MurNAc-pentapeptide onto the lipid carrier undecaprenyl phosphate, yielding undecaprenyl-pyrophosphoryl-MurNAc-pentapeptide, known as lipid I.</text>
</comment>
<evidence type="ECO:0000256" key="1">
    <source>
        <dbReference type="ARBA" id="ARBA00004141"/>
    </source>
</evidence>
<feature type="transmembrane region" description="Helical" evidence="12">
    <location>
        <begin position="282"/>
        <end position="299"/>
    </location>
</feature>
<feature type="transmembrane region" description="Helical" evidence="12">
    <location>
        <begin position="243"/>
        <end position="262"/>
    </location>
</feature>
<comment type="similarity">
    <text evidence="2 12">Belongs to the glycosyltransferase 4 family. MraY subfamily.</text>
</comment>
<evidence type="ECO:0000256" key="2">
    <source>
        <dbReference type="ARBA" id="ARBA00005583"/>
    </source>
</evidence>
<keyword evidence="9 12" id="KW-0472">Membrane</keyword>
<evidence type="ECO:0000313" key="15">
    <source>
        <dbReference type="Proteomes" id="UP000628669"/>
    </source>
</evidence>
<dbReference type="InterPro" id="IPR003524">
    <property type="entry name" value="PNAcMuramoyl-5peptid_Trfase"/>
</dbReference>
<evidence type="ECO:0000256" key="8">
    <source>
        <dbReference type="ARBA" id="ARBA00022989"/>
    </source>
</evidence>
<evidence type="ECO:0000256" key="11">
    <source>
        <dbReference type="ARBA" id="ARBA00023316"/>
    </source>
</evidence>
<comment type="caution">
    <text evidence="14">The sequence shown here is derived from an EMBL/GenBank/DDBJ whole genome shotgun (WGS) entry which is preliminary data.</text>
</comment>
<feature type="transmembrane region" description="Helical" evidence="12">
    <location>
        <begin position="333"/>
        <end position="354"/>
    </location>
</feature>
<dbReference type="EC" id="2.7.8.13" evidence="12 13"/>
<evidence type="ECO:0000256" key="4">
    <source>
        <dbReference type="ARBA" id="ARBA00022679"/>
    </source>
</evidence>
<dbReference type="NCBIfam" id="TIGR00445">
    <property type="entry name" value="mraY"/>
    <property type="match status" value="1"/>
</dbReference>
<evidence type="ECO:0000313" key="14">
    <source>
        <dbReference type="EMBL" id="MBK1894853.1"/>
    </source>
</evidence>
<dbReference type="RefSeq" id="WP_200242944.1">
    <property type="nucleotide sequence ID" value="NZ_JAENHK010000001.1"/>
</dbReference>
<keyword evidence="5 12" id="KW-0812">Transmembrane</keyword>
<feature type="transmembrane region" description="Helical" evidence="12">
    <location>
        <begin position="137"/>
        <end position="154"/>
    </location>
</feature>
<dbReference type="HAMAP" id="MF_00038">
    <property type="entry name" value="MraY"/>
    <property type="match status" value="1"/>
</dbReference>
<keyword evidence="12" id="KW-1003">Cell membrane</keyword>
<sequence>MLYYLYEYLTNHGIHIPGLGMLKYISFRAGMAVLLSLTIALIYGKRIINYLRAKQMGELVRDLGLDGQKQKEGTPTMGGLIIILATLIPVLLLTRITNVYIVLLTISVLWMGAIGFVDDYLKKVKKNKDGLSGKFKIVGQVGLGLIVGVTMYFHPDITVKRKYADAKVVNRNNVEQNFMPTEKITVSTVPFAKNNEFDYSGMLFWMNDKDAHEWAWIVFIPIVIFIVTAVSNGANITDGIDGLAAGTSTVILLALAFFTYVSGNIIFADYLNIMFLPNMGETTIFVVAMVGAVIGFFWYNTYPAQVFMGDTGSLMLGGVIAVLAIILRKELMIPVLCGIFLIENMSVMLQVVVFKYRKRKYGLEYAQNNRLFKMSPLHHHYQKDGFHESKIVNRMIIIGVMLAIVCLITLKMR</sequence>
<organism evidence="14 15">
    <name type="scientific">Chryseobacterium paridis</name>
    <dbReference type="NCBI Taxonomy" id="2800328"/>
    <lineage>
        <taxon>Bacteria</taxon>
        <taxon>Pseudomonadati</taxon>
        <taxon>Bacteroidota</taxon>
        <taxon>Flavobacteriia</taxon>
        <taxon>Flavobacteriales</taxon>
        <taxon>Weeksellaceae</taxon>
        <taxon>Chryseobacterium group</taxon>
        <taxon>Chryseobacterium</taxon>
    </lineage>
</organism>
<keyword evidence="8 12" id="KW-1133">Transmembrane helix</keyword>
<comment type="cofactor">
    <cofactor evidence="12">
        <name>Mg(2+)</name>
        <dbReference type="ChEBI" id="CHEBI:18420"/>
    </cofactor>
</comment>
<dbReference type="InterPro" id="IPR018480">
    <property type="entry name" value="PNAcMuramoyl-5peptid_Trfase_CS"/>
</dbReference>
<evidence type="ECO:0000256" key="13">
    <source>
        <dbReference type="NCBIfam" id="TIGR00445"/>
    </source>
</evidence>
<feature type="transmembrane region" description="Helical" evidence="12">
    <location>
        <begin position="99"/>
        <end position="117"/>
    </location>
</feature>
<feature type="transmembrane region" description="Helical" evidence="12">
    <location>
        <begin position="306"/>
        <end position="327"/>
    </location>
</feature>
<dbReference type="PROSITE" id="PS01347">
    <property type="entry name" value="MRAY_1"/>
    <property type="match status" value="1"/>
</dbReference>
<keyword evidence="7 12" id="KW-0573">Peptidoglycan synthesis</keyword>
<keyword evidence="12" id="KW-0460">Magnesium</keyword>
<evidence type="ECO:0000256" key="6">
    <source>
        <dbReference type="ARBA" id="ARBA00022960"/>
    </source>
</evidence>
<dbReference type="PANTHER" id="PTHR22926">
    <property type="entry name" value="PHOSPHO-N-ACETYLMURAMOYL-PENTAPEPTIDE-TRANSFERASE"/>
    <property type="match status" value="1"/>
</dbReference>
<dbReference type="Proteomes" id="UP000628669">
    <property type="component" value="Unassembled WGS sequence"/>
</dbReference>
<feature type="transmembrane region" description="Helical" evidence="12">
    <location>
        <begin position="76"/>
        <end position="93"/>
    </location>
</feature>
<keyword evidence="3 12" id="KW-0132">Cell division</keyword>
<proteinExistence type="inferred from homology"/>
<feature type="transmembrane region" description="Helical" evidence="12">
    <location>
        <begin position="214"/>
        <end position="231"/>
    </location>
</feature>
<dbReference type="CDD" id="cd06852">
    <property type="entry name" value="GT_MraY"/>
    <property type="match status" value="1"/>
</dbReference>
<feature type="transmembrane region" description="Helical" evidence="12">
    <location>
        <begin position="25"/>
        <end position="44"/>
    </location>
</feature>
<reference evidence="15" key="1">
    <citation type="submission" date="2021-01" db="EMBL/GenBank/DDBJ databases">
        <title>Genome public.</title>
        <authorList>
            <person name="Liu C."/>
            <person name="Sun Q."/>
        </authorList>
    </citation>
    <scope>NUCLEOTIDE SEQUENCE [LARGE SCALE GENOMIC DNA]</scope>
    <source>
        <strain evidence="15">YIM B02567</strain>
    </source>
</reference>
<keyword evidence="10 12" id="KW-0131">Cell cycle</keyword>
<evidence type="ECO:0000256" key="10">
    <source>
        <dbReference type="ARBA" id="ARBA00023306"/>
    </source>
</evidence>
<comment type="pathway">
    <text evidence="12">Cell wall biogenesis; peptidoglycan biosynthesis.</text>
</comment>
<dbReference type="PROSITE" id="PS01348">
    <property type="entry name" value="MRAY_2"/>
    <property type="match status" value="1"/>
</dbReference>
<name>A0ABS1FR33_9FLAO</name>
<dbReference type="Pfam" id="PF00953">
    <property type="entry name" value="Glycos_transf_4"/>
    <property type="match status" value="1"/>
</dbReference>
<dbReference type="EMBL" id="JAENHK010000001">
    <property type="protein sequence ID" value="MBK1894853.1"/>
    <property type="molecule type" value="Genomic_DNA"/>
</dbReference>
<keyword evidence="12" id="KW-0479">Metal-binding</keyword>
<comment type="subcellular location">
    <subcellularLocation>
        <location evidence="12">Cell membrane</location>
        <topology evidence="12">Multi-pass membrane protein</topology>
    </subcellularLocation>
    <subcellularLocation>
        <location evidence="1">Membrane</location>
        <topology evidence="1">Multi-pass membrane protein</topology>
    </subcellularLocation>
</comment>
<comment type="catalytic activity">
    <reaction evidence="12">
        <text>UDP-N-acetyl-alpha-D-muramoyl-L-alanyl-gamma-D-glutamyl-meso-2,6-diaminopimeloyl-D-alanyl-D-alanine + di-trans,octa-cis-undecaprenyl phosphate = di-trans,octa-cis-undecaprenyl diphospho-N-acetyl-alpha-D-muramoyl-L-alanyl-D-glutamyl-meso-2,6-diaminopimeloyl-D-alanyl-D-alanine + UMP</text>
        <dbReference type="Rhea" id="RHEA:28386"/>
        <dbReference type="ChEBI" id="CHEBI:57865"/>
        <dbReference type="ChEBI" id="CHEBI:60392"/>
        <dbReference type="ChEBI" id="CHEBI:61386"/>
        <dbReference type="ChEBI" id="CHEBI:61387"/>
        <dbReference type="EC" id="2.7.8.13"/>
    </reaction>
</comment>
<gene>
    <name evidence="12" type="primary">mraY</name>
    <name evidence="14" type="ORF">JHL15_03690</name>
</gene>
<protein>
    <recommendedName>
        <fullName evidence="12 13">Phospho-N-acetylmuramoyl-pentapeptide-transferase</fullName>
        <ecNumber evidence="12 13">2.7.8.13</ecNumber>
    </recommendedName>
    <alternativeName>
        <fullName evidence="12">UDP-MurNAc-pentapeptide phosphotransferase</fullName>
    </alternativeName>
</protein>
<dbReference type="Pfam" id="PF10555">
    <property type="entry name" value="MraY_sig1"/>
    <property type="match status" value="1"/>
</dbReference>
<keyword evidence="11 12" id="KW-0961">Cell wall biogenesis/degradation</keyword>
<evidence type="ECO:0000256" key="12">
    <source>
        <dbReference type="HAMAP-Rule" id="MF_00038"/>
    </source>
</evidence>
<evidence type="ECO:0000256" key="9">
    <source>
        <dbReference type="ARBA" id="ARBA00023136"/>
    </source>
</evidence>
<keyword evidence="6 12" id="KW-0133">Cell shape</keyword>
<dbReference type="InterPro" id="IPR000715">
    <property type="entry name" value="Glycosyl_transferase_4"/>
</dbReference>
<keyword evidence="15" id="KW-1185">Reference proteome</keyword>
<evidence type="ECO:0000256" key="7">
    <source>
        <dbReference type="ARBA" id="ARBA00022984"/>
    </source>
</evidence>
<keyword evidence="4 12" id="KW-0808">Transferase</keyword>
<accession>A0ABS1FR33</accession>
<evidence type="ECO:0000256" key="3">
    <source>
        <dbReference type="ARBA" id="ARBA00022618"/>
    </source>
</evidence>
<evidence type="ECO:0000256" key="5">
    <source>
        <dbReference type="ARBA" id="ARBA00022692"/>
    </source>
</evidence>
<dbReference type="GO" id="GO:0016740">
    <property type="term" value="F:transferase activity"/>
    <property type="evidence" value="ECO:0007669"/>
    <property type="project" value="UniProtKB-KW"/>
</dbReference>
<dbReference type="PANTHER" id="PTHR22926:SF5">
    <property type="entry name" value="PHOSPHO-N-ACETYLMURAMOYL-PENTAPEPTIDE-TRANSFERASE HOMOLOG"/>
    <property type="match status" value="1"/>
</dbReference>